<evidence type="ECO:0000313" key="3">
    <source>
        <dbReference type="Proteomes" id="UP000266841"/>
    </source>
</evidence>
<reference evidence="2 3" key="1">
    <citation type="journal article" date="2012" name="Genome Biol.">
        <title>Genome and low-iron response of an oceanic diatom adapted to chronic iron limitation.</title>
        <authorList>
            <person name="Lommer M."/>
            <person name="Specht M."/>
            <person name="Roy A.S."/>
            <person name="Kraemer L."/>
            <person name="Andreson R."/>
            <person name="Gutowska M.A."/>
            <person name="Wolf J."/>
            <person name="Bergner S.V."/>
            <person name="Schilhabel M.B."/>
            <person name="Klostermeier U.C."/>
            <person name="Beiko R.G."/>
            <person name="Rosenstiel P."/>
            <person name="Hippler M."/>
            <person name="Laroche J."/>
        </authorList>
    </citation>
    <scope>NUCLEOTIDE SEQUENCE [LARGE SCALE GENOMIC DNA]</scope>
    <source>
        <strain evidence="2 3">CCMP1005</strain>
    </source>
</reference>
<comment type="caution">
    <text evidence="2">The sequence shown here is derived from an EMBL/GenBank/DDBJ whole genome shotgun (WGS) entry which is preliminary data.</text>
</comment>
<accession>K0RPX2</accession>
<evidence type="ECO:0000256" key="1">
    <source>
        <dbReference type="SAM" id="MobiDB-lite"/>
    </source>
</evidence>
<dbReference type="EMBL" id="AGNL01035901">
    <property type="protein sequence ID" value="EJK54384.1"/>
    <property type="molecule type" value="Genomic_DNA"/>
</dbReference>
<keyword evidence="3" id="KW-1185">Reference proteome</keyword>
<feature type="compositionally biased region" description="Basic and acidic residues" evidence="1">
    <location>
        <begin position="115"/>
        <end position="134"/>
    </location>
</feature>
<dbReference type="AlphaFoldDB" id="K0RPX2"/>
<gene>
    <name evidence="2" type="ORF">THAOC_25991</name>
</gene>
<evidence type="ECO:0000313" key="2">
    <source>
        <dbReference type="EMBL" id="EJK54384.1"/>
    </source>
</evidence>
<sequence length="134" mass="13888">PRAAARAWAASGGEAGQYKEVRRPGPGLGAVPAGGESTLGRTGTLREVAREATRDWLALAGRRGHPDAVYNLAILDYDAEEDEDERASPPTASRGRPTWAAPAPPSAWPAAASLPRKEVGGHGPLRHDSGGAAH</sequence>
<name>K0RPX2_THAOC</name>
<feature type="region of interest" description="Disordered" evidence="1">
    <location>
        <begin position="79"/>
        <end position="134"/>
    </location>
</feature>
<proteinExistence type="predicted"/>
<feature type="compositionally biased region" description="Low complexity" evidence="1">
    <location>
        <begin position="1"/>
        <end position="12"/>
    </location>
</feature>
<protein>
    <submittedName>
        <fullName evidence="2">Uncharacterized protein</fullName>
    </submittedName>
</protein>
<feature type="non-terminal residue" evidence="2">
    <location>
        <position position="1"/>
    </location>
</feature>
<dbReference type="Proteomes" id="UP000266841">
    <property type="component" value="Unassembled WGS sequence"/>
</dbReference>
<organism evidence="2 3">
    <name type="scientific">Thalassiosira oceanica</name>
    <name type="common">Marine diatom</name>
    <dbReference type="NCBI Taxonomy" id="159749"/>
    <lineage>
        <taxon>Eukaryota</taxon>
        <taxon>Sar</taxon>
        <taxon>Stramenopiles</taxon>
        <taxon>Ochrophyta</taxon>
        <taxon>Bacillariophyta</taxon>
        <taxon>Coscinodiscophyceae</taxon>
        <taxon>Thalassiosirophycidae</taxon>
        <taxon>Thalassiosirales</taxon>
        <taxon>Thalassiosiraceae</taxon>
        <taxon>Thalassiosira</taxon>
    </lineage>
</organism>
<feature type="region of interest" description="Disordered" evidence="1">
    <location>
        <begin position="1"/>
        <end position="40"/>
    </location>
</feature>